<dbReference type="STRING" id="517418.Ctha_2246"/>
<name>B3QW43_CHLT3</name>
<dbReference type="AlphaFoldDB" id="B3QW43"/>
<feature type="transmembrane region" description="Helical" evidence="1">
    <location>
        <begin position="86"/>
        <end position="110"/>
    </location>
</feature>
<dbReference type="InterPro" id="IPR007272">
    <property type="entry name" value="Sulf_transp_TsuA/YedE"/>
</dbReference>
<dbReference type="HOGENOM" id="CLU_037802_0_0_10"/>
<reference evidence="2 3" key="1">
    <citation type="submission" date="2008-06" db="EMBL/GenBank/DDBJ databases">
        <title>Complete sequence of Chloroherpeton thalassium ATCC 35110.</title>
        <authorList>
            <consortium name="US DOE Joint Genome Institute"/>
            <person name="Lucas S."/>
            <person name="Copeland A."/>
            <person name="Lapidus A."/>
            <person name="Glavina del Rio T."/>
            <person name="Dalin E."/>
            <person name="Tice H."/>
            <person name="Bruce D."/>
            <person name="Goodwin L."/>
            <person name="Pitluck S."/>
            <person name="Schmutz J."/>
            <person name="Larimer F."/>
            <person name="Land M."/>
            <person name="Hauser L."/>
            <person name="Kyrpides N."/>
            <person name="Mikhailova N."/>
            <person name="Liu Z."/>
            <person name="Li T."/>
            <person name="Zhao F."/>
            <person name="Overmann J."/>
            <person name="Bryant D.A."/>
            <person name="Richardson P."/>
        </authorList>
    </citation>
    <scope>NUCLEOTIDE SEQUENCE [LARGE SCALE GENOMIC DNA]</scope>
    <source>
        <strain evidence="3">ATCC 35110 / GB-78</strain>
    </source>
</reference>
<feature type="transmembrane region" description="Helical" evidence="1">
    <location>
        <begin position="12"/>
        <end position="29"/>
    </location>
</feature>
<keyword evidence="3" id="KW-1185">Reference proteome</keyword>
<feature type="transmembrane region" description="Helical" evidence="1">
    <location>
        <begin position="50"/>
        <end position="74"/>
    </location>
</feature>
<evidence type="ECO:0000313" key="2">
    <source>
        <dbReference type="EMBL" id="ACF14697.1"/>
    </source>
</evidence>
<dbReference type="EMBL" id="CP001100">
    <property type="protein sequence ID" value="ACF14697.1"/>
    <property type="molecule type" value="Genomic_DNA"/>
</dbReference>
<dbReference type="OrthoDB" id="1450994at2"/>
<feature type="transmembrane region" description="Helical" evidence="1">
    <location>
        <begin position="122"/>
        <end position="143"/>
    </location>
</feature>
<dbReference type="Proteomes" id="UP000001208">
    <property type="component" value="Chromosome"/>
</dbReference>
<dbReference type="Pfam" id="PF04143">
    <property type="entry name" value="Sulf_transp"/>
    <property type="match status" value="1"/>
</dbReference>
<proteinExistence type="predicted"/>
<accession>B3QW43</accession>
<protein>
    <submittedName>
        <fullName evidence="2">Rhodanese domain protein</fullName>
    </submittedName>
</protein>
<evidence type="ECO:0000256" key="1">
    <source>
        <dbReference type="SAM" id="Phobius"/>
    </source>
</evidence>
<dbReference type="eggNOG" id="COG2391">
    <property type="taxonomic scope" value="Bacteria"/>
</dbReference>
<keyword evidence="1" id="KW-1133">Transmembrane helix</keyword>
<keyword evidence="1" id="KW-0472">Membrane</keyword>
<evidence type="ECO:0000313" key="3">
    <source>
        <dbReference type="Proteomes" id="UP000001208"/>
    </source>
</evidence>
<keyword evidence="1" id="KW-0812">Transmembrane</keyword>
<dbReference type="KEGG" id="cts:Ctha_2246"/>
<sequence>MGPLVPDIIGNELNLVVALFIGLLFGAILEQAGFSTSKKLVGLFYGYDFTVLRVFFTAGTVAMVGVIVFDHFGLLDISVIYINPTFLWSALIGGAIMGLGFVIGGFCPGTSICAAAIGKQDAMFFILGSVFGILFFTEGYPLLEDLYKGSF</sequence>
<gene>
    <name evidence="2" type="ordered locus">Ctha_2246</name>
</gene>
<organism evidence="2 3">
    <name type="scientific">Chloroherpeton thalassium (strain ATCC 35110 / GB-78)</name>
    <dbReference type="NCBI Taxonomy" id="517418"/>
    <lineage>
        <taxon>Bacteria</taxon>
        <taxon>Pseudomonadati</taxon>
        <taxon>Chlorobiota</taxon>
        <taxon>Chlorobiia</taxon>
        <taxon>Chlorobiales</taxon>
        <taxon>Chloroherpetonaceae</taxon>
        <taxon>Chloroherpeton</taxon>
    </lineage>
</organism>
<dbReference type="RefSeq" id="WP_012500780.1">
    <property type="nucleotide sequence ID" value="NC_011026.1"/>
</dbReference>